<evidence type="ECO:0000313" key="5">
    <source>
        <dbReference type="Proteomes" id="UP000011669"/>
    </source>
</evidence>
<proteinExistence type="predicted"/>
<dbReference type="InParanoid" id="M0MKQ6"/>
<feature type="domain" description="Glycosyltransferase subfamily 4-like N-terminal" evidence="3">
    <location>
        <begin position="21"/>
        <end position="212"/>
    </location>
</feature>
<evidence type="ECO:0000313" key="4">
    <source>
        <dbReference type="EMBL" id="EMA45324.1"/>
    </source>
</evidence>
<evidence type="ECO:0000259" key="3">
    <source>
        <dbReference type="Pfam" id="PF13439"/>
    </source>
</evidence>
<dbReference type="Pfam" id="PF13692">
    <property type="entry name" value="Glyco_trans_1_4"/>
    <property type="match status" value="1"/>
</dbReference>
<dbReference type="RefSeq" id="WP_006077229.1">
    <property type="nucleotide sequence ID" value="NZ_AOMD01000018.1"/>
</dbReference>
<comment type="caution">
    <text evidence="4">The sequence shown here is derived from an EMBL/GenBank/DDBJ whole genome shotgun (WGS) entry which is preliminary data.</text>
</comment>
<name>M0MKQ6_9EURY</name>
<gene>
    <name evidence="4" type="ORF">C449_06855</name>
</gene>
<dbReference type="EMBL" id="AOMD01000018">
    <property type="protein sequence ID" value="EMA45324.1"/>
    <property type="molecule type" value="Genomic_DNA"/>
</dbReference>
<dbReference type="PATRIC" id="fig|1227455.4.peg.1396"/>
<sequence length="415" mass="45781">MHICMLLPERFPPDVRVEKEAATLRAAGHEITLVCRGGSAEPTFERIDGIDVQRLPVDELFAGPRGLVDGARYIATNVHPVWRRTIEELADEDLPGGSIDAIHVHDLPLVKTALAVGDDHDMPVVADLHENYPEAVRQIHRMRGWREIARDPEDLVQRVFLSPTRLKFLERHAVRNADRTITVCEEARAHYLRDCGADPERVKIVSNTVDLDAFDRDTAETPTGLGFDRDESFVVSYVGNFTEHRGLDTLIEGVAHLAETRSDVQLVLVGKGNDNYVAGLERLARSLGIGDRLTLTGWVDFEDVPDYIAASDVCAVPHATTPHTETTVPHKLFQYMAMGVPVVTSDVAPLARIVTRTEGGRVALAGDGAAMGAALNDLTDPEIAQECGESGRRAVERRYNWAHDGARLQAIYDEL</sequence>
<dbReference type="InterPro" id="IPR028098">
    <property type="entry name" value="Glyco_trans_4-like_N"/>
</dbReference>
<reference evidence="4 5" key="1">
    <citation type="journal article" date="2014" name="PLoS Genet.">
        <title>Phylogenetically driven sequencing of extremely halophilic archaea reveals strategies for static and dynamic osmo-response.</title>
        <authorList>
            <person name="Becker E.A."/>
            <person name="Seitzer P.M."/>
            <person name="Tritt A."/>
            <person name="Larsen D."/>
            <person name="Krusor M."/>
            <person name="Yao A.I."/>
            <person name="Wu D."/>
            <person name="Madern D."/>
            <person name="Eisen J.A."/>
            <person name="Darling A.E."/>
            <person name="Facciotti M.T."/>
        </authorList>
    </citation>
    <scope>NUCLEOTIDE SEQUENCE [LARGE SCALE GENOMIC DNA]</scope>
    <source>
        <strain evidence="4 5">DSM 5350</strain>
    </source>
</reference>
<dbReference type="PANTHER" id="PTHR12526">
    <property type="entry name" value="GLYCOSYLTRANSFERASE"/>
    <property type="match status" value="1"/>
</dbReference>
<dbReference type="Pfam" id="PF13439">
    <property type="entry name" value="Glyco_transf_4"/>
    <property type="match status" value="1"/>
</dbReference>
<dbReference type="STRING" id="1227455.C449_06855"/>
<dbReference type="SUPFAM" id="SSF53756">
    <property type="entry name" value="UDP-Glycosyltransferase/glycogen phosphorylase"/>
    <property type="match status" value="1"/>
</dbReference>
<dbReference type="GO" id="GO:0016757">
    <property type="term" value="F:glycosyltransferase activity"/>
    <property type="evidence" value="ECO:0007669"/>
    <property type="project" value="UniProtKB-KW"/>
</dbReference>
<dbReference type="CDD" id="cd03794">
    <property type="entry name" value="GT4_WbuB-like"/>
    <property type="match status" value="1"/>
</dbReference>
<accession>M0MKQ6</accession>
<protein>
    <submittedName>
        <fullName evidence="4">Glycosyltransferase</fullName>
    </submittedName>
</protein>
<organism evidence="4 5">
    <name type="scientific">Halococcus saccharolyticus DSM 5350</name>
    <dbReference type="NCBI Taxonomy" id="1227455"/>
    <lineage>
        <taxon>Archaea</taxon>
        <taxon>Methanobacteriati</taxon>
        <taxon>Methanobacteriota</taxon>
        <taxon>Stenosarchaea group</taxon>
        <taxon>Halobacteria</taxon>
        <taxon>Halobacteriales</taxon>
        <taxon>Halococcaceae</taxon>
        <taxon>Halococcus</taxon>
    </lineage>
</organism>
<keyword evidence="1" id="KW-0328">Glycosyltransferase</keyword>
<dbReference type="OrthoDB" id="132546at2157"/>
<evidence type="ECO:0000256" key="2">
    <source>
        <dbReference type="ARBA" id="ARBA00022679"/>
    </source>
</evidence>
<keyword evidence="2 4" id="KW-0808">Transferase</keyword>
<keyword evidence="5" id="KW-1185">Reference proteome</keyword>
<dbReference type="Proteomes" id="UP000011669">
    <property type="component" value="Unassembled WGS sequence"/>
</dbReference>
<evidence type="ECO:0000256" key="1">
    <source>
        <dbReference type="ARBA" id="ARBA00022676"/>
    </source>
</evidence>
<dbReference type="AlphaFoldDB" id="M0MKQ6"/>
<dbReference type="PANTHER" id="PTHR12526:SF510">
    <property type="entry name" value="D-INOSITOL 3-PHOSPHATE GLYCOSYLTRANSFERASE"/>
    <property type="match status" value="1"/>
</dbReference>
<dbReference type="Gene3D" id="3.40.50.2000">
    <property type="entry name" value="Glycogen Phosphorylase B"/>
    <property type="match status" value="2"/>
</dbReference>